<dbReference type="PRINTS" id="PR00081">
    <property type="entry name" value="GDHRDH"/>
</dbReference>
<dbReference type="InterPro" id="IPR036291">
    <property type="entry name" value="NAD(P)-bd_dom_sf"/>
</dbReference>
<dbReference type="PANTHER" id="PTHR43477:SF1">
    <property type="entry name" value="DIHYDROANTICAPSIN 7-DEHYDROGENASE"/>
    <property type="match status" value="1"/>
</dbReference>
<dbReference type="SMART" id="SM00822">
    <property type="entry name" value="PKS_KR"/>
    <property type="match status" value="1"/>
</dbReference>
<feature type="domain" description="Ketoreductase" evidence="3">
    <location>
        <begin position="14"/>
        <end position="172"/>
    </location>
</feature>
<dbReference type="Pfam" id="PF13561">
    <property type="entry name" value="adh_short_C2"/>
    <property type="match status" value="1"/>
</dbReference>
<dbReference type="PANTHER" id="PTHR43477">
    <property type="entry name" value="DIHYDROANTICAPSIN 7-DEHYDROGENASE"/>
    <property type="match status" value="1"/>
</dbReference>
<protein>
    <submittedName>
        <fullName evidence="4">Short-chain dehydrogenase</fullName>
    </submittedName>
</protein>
<dbReference type="InterPro" id="IPR051122">
    <property type="entry name" value="SDR_DHRS6-like"/>
</dbReference>
<reference evidence="4" key="1">
    <citation type="submission" date="2020-08" db="EMBL/GenBank/DDBJ databases">
        <title>Whole genome shotgun sequence of Actinocatenispora sera NBRC 101916.</title>
        <authorList>
            <person name="Komaki H."/>
            <person name="Tamura T."/>
        </authorList>
    </citation>
    <scope>NUCLEOTIDE SEQUENCE</scope>
    <source>
        <strain evidence="4">NBRC 101916</strain>
    </source>
</reference>
<dbReference type="EMBL" id="AP023354">
    <property type="protein sequence ID" value="BCJ31838.1"/>
    <property type="molecule type" value="Genomic_DNA"/>
</dbReference>
<proteinExistence type="inferred from homology"/>
<evidence type="ECO:0000259" key="3">
    <source>
        <dbReference type="SMART" id="SM00822"/>
    </source>
</evidence>
<name>A0A810LCZ1_9ACTN</name>
<organism evidence="4 5">
    <name type="scientific">Actinocatenispora sera</name>
    <dbReference type="NCBI Taxonomy" id="390989"/>
    <lineage>
        <taxon>Bacteria</taxon>
        <taxon>Bacillati</taxon>
        <taxon>Actinomycetota</taxon>
        <taxon>Actinomycetes</taxon>
        <taxon>Micromonosporales</taxon>
        <taxon>Micromonosporaceae</taxon>
        <taxon>Actinocatenispora</taxon>
    </lineage>
</organism>
<dbReference type="GO" id="GO:0016491">
    <property type="term" value="F:oxidoreductase activity"/>
    <property type="evidence" value="ECO:0007669"/>
    <property type="project" value="UniProtKB-KW"/>
</dbReference>
<dbReference type="InterPro" id="IPR002347">
    <property type="entry name" value="SDR_fam"/>
</dbReference>
<evidence type="ECO:0000313" key="4">
    <source>
        <dbReference type="EMBL" id="BCJ31838.1"/>
    </source>
</evidence>
<comment type="similarity">
    <text evidence="1">Belongs to the short-chain dehydrogenases/reductases (SDR) family.</text>
</comment>
<dbReference type="Gene3D" id="3.40.50.720">
    <property type="entry name" value="NAD(P)-binding Rossmann-like Domain"/>
    <property type="match status" value="1"/>
</dbReference>
<accession>A0A810LCZ1</accession>
<keyword evidence="5" id="KW-1185">Reference proteome</keyword>
<gene>
    <name evidence="4" type="ORF">Asera_59460</name>
</gene>
<evidence type="ECO:0000256" key="2">
    <source>
        <dbReference type="ARBA" id="ARBA00023002"/>
    </source>
</evidence>
<keyword evidence="2" id="KW-0560">Oxidoreductase</keyword>
<dbReference type="InterPro" id="IPR057326">
    <property type="entry name" value="KR_dom"/>
</dbReference>
<sequence>MYTVTPMSEKLAGKRILVVGGARGIGAEIARQAEQAGAEVVVAARAGREVRVDVTDESTIARAADSLGGFDHVISTASAHHDVPVPELEHDRIQAAFAAKVVGPLLLAKHFATRMPAGGSFLFFSGIVGWRPKAGTVVKGTANAALAALVTHLAVELAPLRVNAIAPGITDSGAWDRLPDERRRALYDRASAASLAGRVGTLEDVTDTALWLLGAGWVTGETIHVDGGSRHR</sequence>
<evidence type="ECO:0000313" key="5">
    <source>
        <dbReference type="Proteomes" id="UP000680750"/>
    </source>
</evidence>
<dbReference type="KEGG" id="aser:Asera_59460"/>
<dbReference type="Proteomes" id="UP000680750">
    <property type="component" value="Chromosome"/>
</dbReference>
<evidence type="ECO:0000256" key="1">
    <source>
        <dbReference type="ARBA" id="ARBA00006484"/>
    </source>
</evidence>
<dbReference type="AlphaFoldDB" id="A0A810LCZ1"/>
<dbReference type="SUPFAM" id="SSF51735">
    <property type="entry name" value="NAD(P)-binding Rossmann-fold domains"/>
    <property type="match status" value="1"/>
</dbReference>